<dbReference type="InterPro" id="IPR001638">
    <property type="entry name" value="Solute-binding_3/MltF_N"/>
</dbReference>
<dbReference type="Gene3D" id="3.40.190.10">
    <property type="entry name" value="Periplasmic binding protein-like II"/>
    <property type="match status" value="2"/>
</dbReference>
<dbReference type="Pfam" id="PF00497">
    <property type="entry name" value="SBP_bac_3"/>
    <property type="match status" value="1"/>
</dbReference>
<sequence length="281" mass="29839">MTTATFKLIGATAFTAVMAVTSALAGPIEDRIAAGEPLRIGFANIPIWAYPGDDGQAEGFVNEIAVETLASMGYDNVETVVTDWAGLIPGLKAGRYDMVTGGLYILNSRCQNIDFSEPVGNFGDAFLVPTGNPKNITTYKDVLDQGVTMVTGAGYNTVESAKKEGLTDAQIMQVPGPTEVFAAVKAGRADAGILTYFEVKELADKSDGALEVTDPALLPDWTKNFAAIGFRPEDADFLAKYNAAQAAYMGTDEMMATVTPYGYTESHLPGDITAEWACANR</sequence>
<proteinExistence type="predicted"/>
<dbReference type="RefSeq" id="WP_176865260.1">
    <property type="nucleotide sequence ID" value="NZ_JABXWT010000006.1"/>
</dbReference>
<dbReference type="SUPFAM" id="SSF53850">
    <property type="entry name" value="Periplasmic binding protein-like II"/>
    <property type="match status" value="1"/>
</dbReference>
<feature type="signal peptide" evidence="2">
    <location>
        <begin position="1"/>
        <end position="25"/>
    </location>
</feature>
<evidence type="ECO:0000259" key="3">
    <source>
        <dbReference type="SMART" id="SM00062"/>
    </source>
</evidence>
<dbReference type="Proteomes" id="UP000630805">
    <property type="component" value="Unassembled WGS sequence"/>
</dbReference>
<keyword evidence="1 2" id="KW-0732">Signal</keyword>
<gene>
    <name evidence="4" type="ORF">HW561_12580</name>
</gene>
<comment type="caution">
    <text evidence="4">The sequence shown here is derived from an EMBL/GenBank/DDBJ whole genome shotgun (WGS) entry which is preliminary data.</text>
</comment>
<feature type="domain" description="Solute-binding protein family 3/N-terminal" evidence="3">
    <location>
        <begin position="37"/>
        <end position="265"/>
    </location>
</feature>
<dbReference type="PANTHER" id="PTHR35936">
    <property type="entry name" value="MEMBRANE-BOUND LYTIC MUREIN TRANSGLYCOSYLASE F"/>
    <property type="match status" value="1"/>
</dbReference>
<accession>A0ABX2PR39</accession>
<feature type="chain" id="PRO_5047505372" evidence="2">
    <location>
        <begin position="26"/>
        <end position="281"/>
    </location>
</feature>
<reference evidence="4 5" key="1">
    <citation type="submission" date="2020-06" db="EMBL/GenBank/DDBJ databases">
        <authorList>
            <person name="Cao W.R."/>
        </authorList>
    </citation>
    <scope>NUCLEOTIDE SEQUENCE [LARGE SCALE GENOMIC DNA]</scope>
    <source>
        <strain evidence="4 5">B1Z28</strain>
    </source>
</reference>
<name>A0ABX2PR39_9RHOB</name>
<evidence type="ECO:0000256" key="1">
    <source>
        <dbReference type="ARBA" id="ARBA00022729"/>
    </source>
</evidence>
<dbReference type="EMBL" id="JABXWT010000006">
    <property type="protein sequence ID" value="NVO56625.1"/>
    <property type="molecule type" value="Genomic_DNA"/>
</dbReference>
<organism evidence="4 5">
    <name type="scientific">Ruegeria haliotis</name>
    <dbReference type="NCBI Taxonomy" id="2747601"/>
    <lineage>
        <taxon>Bacteria</taxon>
        <taxon>Pseudomonadati</taxon>
        <taxon>Pseudomonadota</taxon>
        <taxon>Alphaproteobacteria</taxon>
        <taxon>Rhodobacterales</taxon>
        <taxon>Roseobacteraceae</taxon>
        <taxon>Ruegeria</taxon>
    </lineage>
</organism>
<dbReference type="PANTHER" id="PTHR35936:SF19">
    <property type="entry name" value="AMINO-ACID-BINDING PROTEIN YXEM-RELATED"/>
    <property type="match status" value="1"/>
</dbReference>
<evidence type="ECO:0000256" key="2">
    <source>
        <dbReference type="SAM" id="SignalP"/>
    </source>
</evidence>
<protein>
    <submittedName>
        <fullName evidence="4">Transporter substrate-binding domain-containing protein</fullName>
    </submittedName>
</protein>
<evidence type="ECO:0000313" key="5">
    <source>
        <dbReference type="Proteomes" id="UP000630805"/>
    </source>
</evidence>
<evidence type="ECO:0000313" key="4">
    <source>
        <dbReference type="EMBL" id="NVO56625.1"/>
    </source>
</evidence>
<dbReference type="SMART" id="SM00062">
    <property type="entry name" value="PBPb"/>
    <property type="match status" value="1"/>
</dbReference>
<keyword evidence="5" id="KW-1185">Reference proteome</keyword>